<evidence type="ECO:0000313" key="3">
    <source>
        <dbReference type="Proteomes" id="UP000828390"/>
    </source>
</evidence>
<proteinExistence type="predicted"/>
<dbReference type="AlphaFoldDB" id="A0A9D4HTD8"/>
<comment type="caution">
    <text evidence="2">The sequence shown here is derived from an EMBL/GenBank/DDBJ whole genome shotgun (WGS) entry which is preliminary data.</text>
</comment>
<gene>
    <name evidence="2" type="ORF">DPMN_054765</name>
</gene>
<feature type="compositionally biased region" description="Low complexity" evidence="1">
    <location>
        <begin position="64"/>
        <end position="74"/>
    </location>
</feature>
<organism evidence="2 3">
    <name type="scientific">Dreissena polymorpha</name>
    <name type="common">Zebra mussel</name>
    <name type="synonym">Mytilus polymorpha</name>
    <dbReference type="NCBI Taxonomy" id="45954"/>
    <lineage>
        <taxon>Eukaryota</taxon>
        <taxon>Metazoa</taxon>
        <taxon>Spiralia</taxon>
        <taxon>Lophotrochozoa</taxon>
        <taxon>Mollusca</taxon>
        <taxon>Bivalvia</taxon>
        <taxon>Autobranchia</taxon>
        <taxon>Heteroconchia</taxon>
        <taxon>Euheterodonta</taxon>
        <taxon>Imparidentia</taxon>
        <taxon>Neoheterodontei</taxon>
        <taxon>Myida</taxon>
        <taxon>Dreissenoidea</taxon>
        <taxon>Dreissenidae</taxon>
        <taxon>Dreissena</taxon>
    </lineage>
</organism>
<name>A0A9D4HTD8_DREPO</name>
<reference evidence="2" key="1">
    <citation type="journal article" date="2019" name="bioRxiv">
        <title>The Genome of the Zebra Mussel, Dreissena polymorpha: A Resource for Invasive Species Research.</title>
        <authorList>
            <person name="McCartney M.A."/>
            <person name="Auch B."/>
            <person name="Kono T."/>
            <person name="Mallez S."/>
            <person name="Zhang Y."/>
            <person name="Obille A."/>
            <person name="Becker A."/>
            <person name="Abrahante J.E."/>
            <person name="Garbe J."/>
            <person name="Badalamenti J.P."/>
            <person name="Herman A."/>
            <person name="Mangelson H."/>
            <person name="Liachko I."/>
            <person name="Sullivan S."/>
            <person name="Sone E.D."/>
            <person name="Koren S."/>
            <person name="Silverstein K.A.T."/>
            <person name="Beckman K.B."/>
            <person name="Gohl D.M."/>
        </authorList>
    </citation>
    <scope>NUCLEOTIDE SEQUENCE</scope>
    <source>
        <strain evidence="2">Duluth1</strain>
        <tissue evidence="2">Whole animal</tissue>
    </source>
</reference>
<feature type="region of interest" description="Disordered" evidence="1">
    <location>
        <begin position="133"/>
        <end position="193"/>
    </location>
</feature>
<protein>
    <submittedName>
        <fullName evidence="2">Uncharacterized protein</fullName>
    </submittedName>
</protein>
<dbReference type="Proteomes" id="UP000828390">
    <property type="component" value="Unassembled WGS sequence"/>
</dbReference>
<sequence length="264" mass="29789">MLQKRGSCGHVKAEWDSHGSCLSCTGCTQIIKCSFCEVWLDKTWRIASNRRKYQSRKRGGESFSRGSLTSGWSGGSSACRAICPPFLDHDASAIVRSLPGNVTGHHMTGPFTGYPAPVRPVRIPVMTRRYWTRSPYSSSSRRRSTRKRSHQRSRRRFSRRPRSQHCRTVSRHRREKGHRHASRRRSRTYGSPDYSLTEYHGSFHRVAVPILTSTHVYIASTTTGPSLSTNISTFNSQAPGSGVLPRHYGYNFSSTSSTGIFYVV</sequence>
<evidence type="ECO:0000313" key="2">
    <source>
        <dbReference type="EMBL" id="KAH3728803.1"/>
    </source>
</evidence>
<keyword evidence="3" id="KW-1185">Reference proteome</keyword>
<evidence type="ECO:0000256" key="1">
    <source>
        <dbReference type="SAM" id="MobiDB-lite"/>
    </source>
</evidence>
<feature type="region of interest" description="Disordered" evidence="1">
    <location>
        <begin position="55"/>
        <end position="74"/>
    </location>
</feature>
<accession>A0A9D4HTD8</accession>
<feature type="compositionally biased region" description="Basic residues" evidence="1">
    <location>
        <begin position="140"/>
        <end position="187"/>
    </location>
</feature>
<dbReference type="EMBL" id="JAIWYP010000012">
    <property type="protein sequence ID" value="KAH3728803.1"/>
    <property type="molecule type" value="Genomic_DNA"/>
</dbReference>
<reference evidence="2" key="2">
    <citation type="submission" date="2020-11" db="EMBL/GenBank/DDBJ databases">
        <authorList>
            <person name="McCartney M.A."/>
            <person name="Auch B."/>
            <person name="Kono T."/>
            <person name="Mallez S."/>
            <person name="Becker A."/>
            <person name="Gohl D.M."/>
            <person name="Silverstein K.A.T."/>
            <person name="Koren S."/>
            <person name="Bechman K.B."/>
            <person name="Herman A."/>
            <person name="Abrahante J.E."/>
            <person name="Garbe J."/>
        </authorList>
    </citation>
    <scope>NUCLEOTIDE SEQUENCE</scope>
    <source>
        <strain evidence="2">Duluth1</strain>
        <tissue evidence="2">Whole animal</tissue>
    </source>
</reference>